<dbReference type="SMART" id="SM00737">
    <property type="entry name" value="ML"/>
    <property type="match status" value="1"/>
</dbReference>
<dbReference type="Pfam" id="PF02221">
    <property type="entry name" value="E1_DerP2_DerF2"/>
    <property type="match status" value="1"/>
</dbReference>
<evidence type="ECO:0000313" key="4">
    <source>
        <dbReference type="Proteomes" id="UP000187283"/>
    </source>
</evidence>
<organism evidence="3 4">
    <name type="scientific">Smittium culicis</name>
    <dbReference type="NCBI Taxonomy" id="133412"/>
    <lineage>
        <taxon>Eukaryota</taxon>
        <taxon>Fungi</taxon>
        <taxon>Fungi incertae sedis</taxon>
        <taxon>Zoopagomycota</taxon>
        <taxon>Kickxellomycotina</taxon>
        <taxon>Harpellomycetes</taxon>
        <taxon>Harpellales</taxon>
        <taxon>Legeriomycetaceae</taxon>
        <taxon>Smittium</taxon>
    </lineage>
</organism>
<protein>
    <recommendedName>
        <fullName evidence="1">Phosphatidylglycerol/phosphatidylinositol transfer protein</fullName>
    </recommendedName>
</protein>
<comment type="caution">
    <text evidence="3">The sequence shown here is derived from an EMBL/GenBank/DDBJ whole genome shotgun (WGS) entry which is preliminary data.</text>
</comment>
<evidence type="ECO:0000313" key="3">
    <source>
        <dbReference type="EMBL" id="OMJ17153.1"/>
    </source>
</evidence>
<evidence type="ECO:0000256" key="1">
    <source>
        <dbReference type="ARBA" id="ARBA00016056"/>
    </source>
</evidence>
<dbReference type="SUPFAM" id="SSF81296">
    <property type="entry name" value="E set domains"/>
    <property type="match status" value="1"/>
</dbReference>
<dbReference type="EMBL" id="LSSN01002125">
    <property type="protein sequence ID" value="OMJ17153.1"/>
    <property type="molecule type" value="Genomic_DNA"/>
</dbReference>
<feature type="domain" description="MD-2-related lipid-recognition" evidence="2">
    <location>
        <begin position="30"/>
        <end position="148"/>
    </location>
</feature>
<dbReference type="Proteomes" id="UP000187283">
    <property type="component" value="Unassembled WGS sequence"/>
</dbReference>
<name>A0A1R1XR74_9FUNG</name>
<sequence length="150" mass="16473">MRLGNAILSPKPVKVADSKSVPLNEIITDESDTDDLMNIISVTLDPSYPKRGINISIEGKAEIKETIESASAHVIAKYGFITLIDRMYDLCQLLEENSDIRCPIAPGFHEIKVNATLSSFIPPGWFTVVATAKRDADEKQIGKVVALVKF</sequence>
<proteinExistence type="predicted"/>
<reference evidence="3 4" key="1">
    <citation type="submission" date="2017-01" db="EMBL/GenBank/DDBJ databases">
        <authorList>
            <person name="Mah S.A."/>
            <person name="Swanson W.J."/>
            <person name="Moy G.W."/>
            <person name="Vacquier V.D."/>
        </authorList>
    </citation>
    <scope>NUCLEOTIDE SEQUENCE [LARGE SCALE GENOMIC DNA]</scope>
    <source>
        <strain evidence="3 4">GSMNP</strain>
    </source>
</reference>
<dbReference type="InterPro" id="IPR003172">
    <property type="entry name" value="ML_dom"/>
</dbReference>
<dbReference type="AlphaFoldDB" id="A0A1R1XR74"/>
<dbReference type="OrthoDB" id="6409159at2759"/>
<gene>
    <name evidence="3" type="ORF">AYI70_g6158</name>
</gene>
<evidence type="ECO:0000259" key="2">
    <source>
        <dbReference type="SMART" id="SM00737"/>
    </source>
</evidence>
<keyword evidence="4" id="KW-1185">Reference proteome</keyword>
<accession>A0A1R1XR74</accession>
<dbReference type="InterPro" id="IPR014756">
    <property type="entry name" value="Ig_E-set"/>
</dbReference>